<sequence length="332" mass="36750">MRKIILCVLCCFSSASWATIGIAEENYHDLERQRTIETRLFYPAAMSEAESVFAANVAFYGFKAVKDAPPTGKKLPLYILVHGTSGNWKNLSWLGSYLTENGAFVVSANHPGYTTGQATPERVLRMWEQPRDVSFLIDQILSSDYANHIDKDNITVIGYSLGGYTALALAGARFDISGYQTYCHQHRDDSCKYYGNAFHGLSQPDHQMIAGDYRDERVTKAIAIAPGYVPAILPQSLETLSAKTMIVGGELDKTIPPKLQILPYITTHQRQLSYQTIKGASHFSFMQNCKPQAVKILAEEGAAFVCQEAADVDRKSIHQALLDIVSGQKLSI</sequence>
<evidence type="ECO:0000256" key="3">
    <source>
        <dbReference type="SAM" id="SignalP"/>
    </source>
</evidence>
<dbReference type="Proteomes" id="UP000184774">
    <property type="component" value="Unassembled WGS sequence"/>
</dbReference>
<dbReference type="PIRSF" id="PIRSF031982">
    <property type="entry name" value="UCP031982_abhydr"/>
    <property type="match status" value="1"/>
</dbReference>
<dbReference type="InterPro" id="IPR050261">
    <property type="entry name" value="FrsA_esterase"/>
</dbReference>
<dbReference type="PANTHER" id="PTHR22946">
    <property type="entry name" value="DIENELACTONE HYDROLASE DOMAIN-CONTAINING PROTEIN-RELATED"/>
    <property type="match status" value="1"/>
</dbReference>
<proteinExistence type="inferred from homology"/>
<feature type="signal peptide" evidence="3">
    <location>
        <begin position="1"/>
        <end position="18"/>
    </location>
</feature>
<organism evidence="5 6">
    <name type="scientific">Vibrio spartinae</name>
    <dbReference type="NCBI Taxonomy" id="1918945"/>
    <lineage>
        <taxon>Bacteria</taxon>
        <taxon>Pseudomonadati</taxon>
        <taxon>Pseudomonadota</taxon>
        <taxon>Gammaproteobacteria</taxon>
        <taxon>Vibrionales</taxon>
        <taxon>Vibrionaceae</taxon>
        <taxon>Vibrio</taxon>
    </lineage>
</organism>
<evidence type="ECO:0000256" key="1">
    <source>
        <dbReference type="ARBA" id="ARBA00022801"/>
    </source>
</evidence>
<dbReference type="InterPro" id="IPR029058">
    <property type="entry name" value="AB_hydrolase_fold"/>
</dbReference>
<feature type="domain" description="AB hydrolase-1" evidence="4">
    <location>
        <begin position="79"/>
        <end position="171"/>
    </location>
</feature>
<name>A0A1N6MBL4_9VIBR</name>
<dbReference type="InterPro" id="IPR016986">
    <property type="entry name" value="UCP031982_abhydr"/>
</dbReference>
<dbReference type="Pfam" id="PF00561">
    <property type="entry name" value="Abhydrolase_1"/>
    <property type="match status" value="1"/>
</dbReference>
<dbReference type="InterPro" id="IPR000073">
    <property type="entry name" value="AB_hydrolase_1"/>
</dbReference>
<protein>
    <submittedName>
        <fullName evidence="5">Alpha/beta hydrolase family protein</fullName>
    </submittedName>
</protein>
<reference evidence="5 6" key="1">
    <citation type="submission" date="2016-12" db="EMBL/GenBank/DDBJ databases">
        <authorList>
            <person name="Song W.-J."/>
            <person name="Kurnit D.M."/>
        </authorList>
    </citation>
    <scope>NUCLEOTIDE SEQUENCE [LARGE SCALE GENOMIC DNA]</scope>
    <source>
        <strain evidence="5 6">CECT 9026</strain>
    </source>
</reference>
<dbReference type="EMBL" id="FSSB01000058">
    <property type="protein sequence ID" value="SIO96756.1"/>
    <property type="molecule type" value="Genomic_DNA"/>
</dbReference>
<keyword evidence="1 5" id="KW-0378">Hydrolase</keyword>
<dbReference type="SUPFAM" id="SSF53474">
    <property type="entry name" value="alpha/beta-Hydrolases"/>
    <property type="match status" value="1"/>
</dbReference>
<dbReference type="Gene3D" id="3.40.50.1820">
    <property type="entry name" value="alpha/beta hydrolase"/>
    <property type="match status" value="1"/>
</dbReference>
<accession>A0A1N6MBL4</accession>
<evidence type="ECO:0000259" key="4">
    <source>
        <dbReference type="Pfam" id="PF00561"/>
    </source>
</evidence>
<dbReference type="AlphaFoldDB" id="A0A1N6MBL4"/>
<evidence type="ECO:0000256" key="2">
    <source>
        <dbReference type="ARBA" id="ARBA00038115"/>
    </source>
</evidence>
<evidence type="ECO:0000313" key="5">
    <source>
        <dbReference type="EMBL" id="SIO96756.1"/>
    </source>
</evidence>
<gene>
    <name evidence="5" type="ORF">VSP9026_04570</name>
</gene>
<comment type="similarity">
    <text evidence="2">Belongs to the AB hydrolase superfamily. FUS2 hydrolase family.</text>
</comment>
<dbReference type="GO" id="GO:0052689">
    <property type="term" value="F:carboxylic ester hydrolase activity"/>
    <property type="evidence" value="ECO:0007669"/>
    <property type="project" value="UniProtKB-ARBA"/>
</dbReference>
<evidence type="ECO:0000313" key="6">
    <source>
        <dbReference type="Proteomes" id="UP000184774"/>
    </source>
</evidence>
<keyword evidence="3" id="KW-0732">Signal</keyword>
<dbReference type="PANTHER" id="PTHR22946:SF9">
    <property type="entry name" value="POLYKETIDE TRANSFERASE AF380"/>
    <property type="match status" value="1"/>
</dbReference>
<feature type="chain" id="PRO_5012749039" evidence="3">
    <location>
        <begin position="19"/>
        <end position="332"/>
    </location>
</feature>